<feature type="non-terminal residue" evidence="2">
    <location>
        <position position="315"/>
    </location>
</feature>
<dbReference type="Pfam" id="PF00248">
    <property type="entry name" value="Aldo_ket_red"/>
    <property type="match status" value="1"/>
</dbReference>
<reference evidence="2" key="1">
    <citation type="journal article" date="2015" name="Nature">
        <title>Complex archaea that bridge the gap between prokaryotes and eukaryotes.</title>
        <authorList>
            <person name="Spang A."/>
            <person name="Saw J.H."/>
            <person name="Jorgensen S.L."/>
            <person name="Zaremba-Niedzwiedzka K."/>
            <person name="Martijn J."/>
            <person name="Lind A.E."/>
            <person name="van Eijk R."/>
            <person name="Schleper C."/>
            <person name="Guy L."/>
            <person name="Ettema T.J."/>
        </authorList>
    </citation>
    <scope>NUCLEOTIDE SEQUENCE</scope>
</reference>
<dbReference type="Pfam" id="PF13365">
    <property type="entry name" value="Trypsin_2"/>
    <property type="match status" value="1"/>
</dbReference>
<accession>A0A0F8ZRG6</accession>
<evidence type="ECO:0000313" key="2">
    <source>
        <dbReference type="EMBL" id="KKK62546.1"/>
    </source>
</evidence>
<dbReference type="SUPFAM" id="SSF51430">
    <property type="entry name" value="NAD(P)-linked oxidoreductase"/>
    <property type="match status" value="1"/>
</dbReference>
<evidence type="ECO:0000259" key="1">
    <source>
        <dbReference type="Pfam" id="PF00248"/>
    </source>
</evidence>
<dbReference type="InterPro" id="IPR023210">
    <property type="entry name" value="NADP_OxRdtase_dom"/>
</dbReference>
<dbReference type="EMBL" id="LAZR01061941">
    <property type="protein sequence ID" value="KKK62546.1"/>
    <property type="molecule type" value="Genomic_DNA"/>
</dbReference>
<organism evidence="2">
    <name type="scientific">marine sediment metagenome</name>
    <dbReference type="NCBI Taxonomy" id="412755"/>
    <lineage>
        <taxon>unclassified sequences</taxon>
        <taxon>metagenomes</taxon>
        <taxon>ecological metagenomes</taxon>
    </lineage>
</organism>
<dbReference type="Gene3D" id="3.20.20.100">
    <property type="entry name" value="NADP-dependent oxidoreductase domain"/>
    <property type="match status" value="1"/>
</dbReference>
<gene>
    <name evidence="2" type="ORF">LCGC14_3003250</name>
</gene>
<protein>
    <recommendedName>
        <fullName evidence="1">NADP-dependent oxidoreductase domain-containing protein</fullName>
    </recommendedName>
</protein>
<dbReference type="InterPro" id="IPR009003">
    <property type="entry name" value="Peptidase_S1_PA"/>
</dbReference>
<dbReference type="InterPro" id="IPR036812">
    <property type="entry name" value="NAD(P)_OxRdtase_dom_sf"/>
</dbReference>
<dbReference type="Gene3D" id="2.40.10.120">
    <property type="match status" value="1"/>
</dbReference>
<dbReference type="PANTHER" id="PTHR43312">
    <property type="entry name" value="D-THREO-ALDOSE 1-DEHYDROGENASE"/>
    <property type="match status" value="1"/>
</dbReference>
<proteinExistence type="predicted"/>
<sequence>MIDHLIRASSCAVSCGSEHGTGYLVRADRVLTARHCVIDAINSRCEIALAFPAAQHAGQEQHVHATVVAEDADLDTCILVVDPIDGLSPIPTTAALPREGVPWVSFGFPEGKSMLGHYVRGDVAQVLPEPRAKVDIDLSVDPNAALDRYQGMSGGAVVIDGQSHGLLRLRVNGTVAAIAPLPLPFTAAGAAAYAGRLGLAAETSAKITSGTDIVTLGSTGIKTTVLGIGTGTAGGREQRDLGQDAFTKLVHAAYERGIRYVDTADSYGMHAMVANAIKGLPREKLFIQTKGWARDPEKAKADIERFRKELKLEQL</sequence>
<name>A0A0F8ZRG6_9ZZZZ</name>
<dbReference type="AlphaFoldDB" id="A0A0F8ZRG6"/>
<dbReference type="SUPFAM" id="SSF50494">
    <property type="entry name" value="Trypsin-like serine proteases"/>
    <property type="match status" value="1"/>
</dbReference>
<dbReference type="PANTHER" id="PTHR43312:SF1">
    <property type="entry name" value="NADP-DEPENDENT OXIDOREDUCTASE DOMAIN-CONTAINING PROTEIN"/>
    <property type="match status" value="1"/>
</dbReference>
<dbReference type="InterPro" id="IPR053135">
    <property type="entry name" value="AKR2_Oxidoreductase"/>
</dbReference>
<comment type="caution">
    <text evidence="2">The sequence shown here is derived from an EMBL/GenBank/DDBJ whole genome shotgun (WGS) entry which is preliminary data.</text>
</comment>
<feature type="domain" description="NADP-dependent oxidoreductase" evidence="1">
    <location>
        <begin position="226"/>
        <end position="313"/>
    </location>
</feature>